<evidence type="ECO:0000313" key="2">
    <source>
        <dbReference type="Proteomes" id="UP001066276"/>
    </source>
</evidence>
<sequence>MTNRAVYCKGECMAETSPTVGVAGRETTGSCKEWSTAKLLKNCKRSMPKVSAGSQDDCRKVAQYGSHLKESMANMQHGCNRRMAAEGTVGCKAHISINRKKSRLNHDG</sequence>
<proteinExistence type="predicted"/>
<name>A0AAV7LRI4_PLEWA</name>
<reference evidence="1" key="1">
    <citation type="journal article" date="2022" name="bioRxiv">
        <title>Sequencing and chromosome-scale assembly of the giantPleurodeles waltlgenome.</title>
        <authorList>
            <person name="Brown T."/>
            <person name="Elewa A."/>
            <person name="Iarovenko S."/>
            <person name="Subramanian E."/>
            <person name="Araus A.J."/>
            <person name="Petzold A."/>
            <person name="Susuki M."/>
            <person name="Suzuki K.-i.T."/>
            <person name="Hayashi T."/>
            <person name="Toyoda A."/>
            <person name="Oliveira C."/>
            <person name="Osipova E."/>
            <person name="Leigh N.D."/>
            <person name="Simon A."/>
            <person name="Yun M.H."/>
        </authorList>
    </citation>
    <scope>NUCLEOTIDE SEQUENCE</scope>
    <source>
        <strain evidence="1">20211129_DDA</strain>
        <tissue evidence="1">Liver</tissue>
    </source>
</reference>
<organism evidence="1 2">
    <name type="scientific">Pleurodeles waltl</name>
    <name type="common">Iberian ribbed newt</name>
    <dbReference type="NCBI Taxonomy" id="8319"/>
    <lineage>
        <taxon>Eukaryota</taxon>
        <taxon>Metazoa</taxon>
        <taxon>Chordata</taxon>
        <taxon>Craniata</taxon>
        <taxon>Vertebrata</taxon>
        <taxon>Euteleostomi</taxon>
        <taxon>Amphibia</taxon>
        <taxon>Batrachia</taxon>
        <taxon>Caudata</taxon>
        <taxon>Salamandroidea</taxon>
        <taxon>Salamandridae</taxon>
        <taxon>Pleurodelinae</taxon>
        <taxon>Pleurodeles</taxon>
    </lineage>
</organism>
<dbReference type="AlphaFoldDB" id="A0AAV7LRI4"/>
<protein>
    <submittedName>
        <fullName evidence="1">Uncharacterized protein</fullName>
    </submittedName>
</protein>
<evidence type="ECO:0000313" key="1">
    <source>
        <dbReference type="EMBL" id="KAJ1094001.1"/>
    </source>
</evidence>
<keyword evidence="2" id="KW-1185">Reference proteome</keyword>
<gene>
    <name evidence="1" type="ORF">NDU88_007087</name>
</gene>
<accession>A0AAV7LRI4</accession>
<comment type="caution">
    <text evidence="1">The sequence shown here is derived from an EMBL/GenBank/DDBJ whole genome shotgun (WGS) entry which is preliminary data.</text>
</comment>
<dbReference type="Proteomes" id="UP001066276">
    <property type="component" value="Chromosome 11"/>
</dbReference>
<dbReference type="EMBL" id="JANPWB010000015">
    <property type="protein sequence ID" value="KAJ1094001.1"/>
    <property type="molecule type" value="Genomic_DNA"/>
</dbReference>